<dbReference type="STRING" id="5098.A0A507QZC0"/>
<proteinExistence type="predicted"/>
<keyword evidence="2" id="KW-1185">Reference proteome</keyword>
<accession>A0A507QZC0</accession>
<dbReference type="AlphaFoldDB" id="A0A507QZC0"/>
<evidence type="ECO:0000313" key="2">
    <source>
        <dbReference type="Proteomes" id="UP000319663"/>
    </source>
</evidence>
<dbReference type="EMBL" id="VIFY01000043">
    <property type="protein sequence ID" value="TQB73470.1"/>
    <property type="molecule type" value="Genomic_DNA"/>
</dbReference>
<evidence type="ECO:0000313" key="1">
    <source>
        <dbReference type="EMBL" id="TQB73470.1"/>
    </source>
</evidence>
<dbReference type="Proteomes" id="UP000319663">
    <property type="component" value="Unassembled WGS sequence"/>
</dbReference>
<name>A0A507QZC0_MONPU</name>
<dbReference type="PANTHER" id="PTHR35394">
    <property type="entry name" value="DUF3176 DOMAIN-CONTAINING PROTEIN"/>
    <property type="match status" value="1"/>
</dbReference>
<sequence length="353" mass="39807">MVISLLTTLSWGFMMYVVASCISQLKWNYFTGRHRLFDFEVFDQASRGPMGAANFLARIPPSIASLGSLLTITALAISPFSQRVAKYRTEDVFKDDRGASFGVALEYTGTVNNGSYITLGFRASCRDVSDATLRTRRCSDSHPATDSQYYNLTPGGVKLQTAFVPTMRQTTMLIGTKIPRPWMFLSDAWQHDSSIVIPPGFLDLAEYRAVLRVPNYLVTDSTNYTEYITECTLSLTAYNMSKVSTDGNTFTSDQYKFNPTPGLPVSNASFYDWAATAKYLEQQLDNVSNEQYEPTSRHEYAIKRVGLREICEVNGRHFWRMRGTQEWNEYQPQPAKVPPAAHSPLYVSLVLQI</sequence>
<gene>
    <name evidence="1" type="ORF">MPDQ_005780</name>
</gene>
<organism evidence="1 2">
    <name type="scientific">Monascus purpureus</name>
    <name type="common">Red mold</name>
    <name type="synonym">Monascus anka</name>
    <dbReference type="NCBI Taxonomy" id="5098"/>
    <lineage>
        <taxon>Eukaryota</taxon>
        <taxon>Fungi</taxon>
        <taxon>Dikarya</taxon>
        <taxon>Ascomycota</taxon>
        <taxon>Pezizomycotina</taxon>
        <taxon>Eurotiomycetes</taxon>
        <taxon>Eurotiomycetidae</taxon>
        <taxon>Eurotiales</taxon>
        <taxon>Aspergillaceae</taxon>
        <taxon>Monascus</taxon>
    </lineage>
</organism>
<dbReference type="InterPro" id="IPR021514">
    <property type="entry name" value="DUF3176"/>
</dbReference>
<dbReference type="PANTHER" id="PTHR35394:SF5">
    <property type="entry name" value="DUF3176 DOMAIN-CONTAINING PROTEIN"/>
    <property type="match status" value="1"/>
</dbReference>
<comment type="caution">
    <text evidence="1">The sequence shown here is derived from an EMBL/GenBank/DDBJ whole genome shotgun (WGS) entry which is preliminary data.</text>
</comment>
<reference evidence="1 2" key="1">
    <citation type="submission" date="2019-06" db="EMBL/GenBank/DDBJ databases">
        <title>Wine fermentation using esterase from Monascus purpureus.</title>
        <authorList>
            <person name="Geng C."/>
            <person name="Zhang Y."/>
        </authorList>
    </citation>
    <scope>NUCLEOTIDE SEQUENCE [LARGE SCALE GENOMIC DNA]</scope>
    <source>
        <strain evidence="1">HQ1</strain>
    </source>
</reference>
<dbReference type="Pfam" id="PF11374">
    <property type="entry name" value="DUF3176"/>
    <property type="match status" value="1"/>
</dbReference>
<protein>
    <submittedName>
        <fullName evidence="1">Uncharacterized protein</fullName>
    </submittedName>
</protein>